<dbReference type="PANTHER" id="PTHR14787:SF1">
    <property type="entry name" value="ATPASE PAAT"/>
    <property type="match status" value="1"/>
</dbReference>
<organism evidence="3 4">
    <name type="scientific">Oryzias latipes</name>
    <name type="common">Japanese rice fish</name>
    <name type="synonym">Japanese killifish</name>
    <dbReference type="NCBI Taxonomy" id="8090"/>
    <lineage>
        <taxon>Eukaryota</taxon>
        <taxon>Metazoa</taxon>
        <taxon>Chordata</taxon>
        <taxon>Craniata</taxon>
        <taxon>Vertebrata</taxon>
        <taxon>Euteleostomi</taxon>
        <taxon>Actinopterygii</taxon>
        <taxon>Neopterygii</taxon>
        <taxon>Teleostei</taxon>
        <taxon>Neoteleostei</taxon>
        <taxon>Acanthomorphata</taxon>
        <taxon>Ovalentaria</taxon>
        <taxon>Atherinomorphae</taxon>
        <taxon>Beloniformes</taxon>
        <taxon>Adrianichthyidae</taxon>
        <taxon>Oryziinae</taxon>
        <taxon>Oryzias</taxon>
    </lineage>
</organism>
<feature type="compositionally biased region" description="Low complexity" evidence="2">
    <location>
        <begin position="238"/>
        <end position="247"/>
    </location>
</feature>
<dbReference type="AlphaFoldDB" id="A0A3P9MCK2"/>
<name>A0A3P9MCK2_ORYLA</name>
<proteinExistence type="predicted"/>
<dbReference type="Ensembl" id="ENSORLT00020021762.1">
    <property type="protein sequence ID" value="ENSORLP00020030560.1"/>
    <property type="gene ID" value="ENSORLG00020015062.1"/>
</dbReference>
<reference key="1">
    <citation type="journal article" date="2007" name="Nature">
        <title>The medaka draft genome and insights into vertebrate genome evolution.</title>
        <authorList>
            <person name="Kasahara M."/>
            <person name="Naruse K."/>
            <person name="Sasaki S."/>
            <person name="Nakatani Y."/>
            <person name="Qu W."/>
            <person name="Ahsan B."/>
            <person name="Yamada T."/>
            <person name="Nagayasu Y."/>
            <person name="Doi K."/>
            <person name="Kasai Y."/>
            <person name="Jindo T."/>
            <person name="Kobayashi D."/>
            <person name="Shimada A."/>
            <person name="Toyoda A."/>
            <person name="Kuroki Y."/>
            <person name="Fujiyama A."/>
            <person name="Sasaki T."/>
            <person name="Shimizu A."/>
            <person name="Asakawa S."/>
            <person name="Shimizu N."/>
            <person name="Hashimoto S."/>
            <person name="Yang J."/>
            <person name="Lee Y."/>
            <person name="Matsushima K."/>
            <person name="Sugano S."/>
            <person name="Sakaizumi M."/>
            <person name="Narita T."/>
            <person name="Ohishi K."/>
            <person name="Haga S."/>
            <person name="Ohta F."/>
            <person name="Nomoto H."/>
            <person name="Nogata K."/>
            <person name="Morishita T."/>
            <person name="Endo T."/>
            <person name="Shin-I T."/>
            <person name="Takeda H."/>
            <person name="Morishita S."/>
            <person name="Kohara Y."/>
        </authorList>
    </citation>
    <scope>NUCLEOTIDE SEQUENCE [LARGE SCALE GENOMIC DNA]</scope>
    <source>
        <strain>Hd-rR</strain>
    </source>
</reference>
<reference evidence="3 4" key="2">
    <citation type="submission" date="2017-04" db="EMBL/GenBank/DDBJ databases">
        <title>CpG methylation of centromeres and impact of large insertions on vertebrate speciation.</title>
        <authorList>
            <person name="Ichikawa K."/>
            <person name="Yoshimura J."/>
            <person name="Morishita S."/>
        </authorList>
    </citation>
    <scope>NUCLEOTIDE SEQUENCE</scope>
    <source>
        <strain evidence="3 4">HNI</strain>
    </source>
</reference>
<feature type="coiled-coil region" evidence="1">
    <location>
        <begin position="346"/>
        <end position="381"/>
    </location>
</feature>
<evidence type="ECO:0000313" key="4">
    <source>
        <dbReference type="Proteomes" id="UP000265180"/>
    </source>
</evidence>
<dbReference type="PANTHER" id="PTHR14787">
    <property type="entry name" value="C10ORF188 FAMILY MEMBER"/>
    <property type="match status" value="1"/>
</dbReference>
<protein>
    <submittedName>
        <fullName evidence="3">Uncharacterized protein</fullName>
    </submittedName>
</protein>
<dbReference type="Pfam" id="PF14958">
    <property type="entry name" value="PAAT-like"/>
    <property type="match status" value="1"/>
</dbReference>
<evidence type="ECO:0000256" key="1">
    <source>
        <dbReference type="SAM" id="Coils"/>
    </source>
</evidence>
<dbReference type="Proteomes" id="UP000265180">
    <property type="component" value="Chromosome 19"/>
</dbReference>
<sequence length="454" mass="49214">MVDVSVKGDAAWVCPAAGRQLAEVLLPLPLSHEEELSQWDEEQAEGCDPVLLEQVEDGRPCVLMLRCSPDSCTAIRRLRLITEARTMEVYDQTGEYCGTVRGSRTDCVVSDSADGGPFFSKQLLLESPALACEVKLLSLAGRNSVLVGRIIVGLQPVKPRPLPASSIDLQRVQGLVEEMGATLSPGAQNLMEMVQFQQQNSGSSLGSFLPLLMGGGALTALAEGGGVTPIRRRPPPEVSVSSDSSSSAEQTPFAENGEKSEGSAPPAPPHLNGNKMNTEHGVPLSPSHLTAVMSDFLKRQGCREGPSPDLLPVLQSVCGQVTRLRLDGASAVEKDNELRNGCWKLDSAMERRLEEMERRLKEHLDRRLDALEQKLEAALLSALPLVVLKNGAAAASEQKQRWRNVLADLCGCRHLRLGRSPTDDLHDVGARGEVGEVRVSRLQLLRQPDGRERR</sequence>
<dbReference type="InterPro" id="IPR028043">
    <property type="entry name" value="PAAT-like"/>
</dbReference>
<reference evidence="3" key="4">
    <citation type="submission" date="2025-09" db="UniProtKB">
        <authorList>
            <consortium name="Ensembl"/>
        </authorList>
    </citation>
    <scope>IDENTIFICATION</scope>
    <source>
        <strain evidence="3">HNI</strain>
    </source>
</reference>
<evidence type="ECO:0000313" key="3">
    <source>
        <dbReference type="Ensembl" id="ENSORLP00020030560.1"/>
    </source>
</evidence>
<accession>A0A3P9MCK2</accession>
<reference evidence="3" key="3">
    <citation type="submission" date="2025-08" db="UniProtKB">
        <authorList>
            <consortium name="Ensembl"/>
        </authorList>
    </citation>
    <scope>IDENTIFICATION</scope>
    <source>
        <strain evidence="3">HNI</strain>
    </source>
</reference>
<keyword evidence="1" id="KW-0175">Coiled coil</keyword>
<feature type="region of interest" description="Disordered" evidence="2">
    <location>
        <begin position="226"/>
        <end position="284"/>
    </location>
</feature>
<evidence type="ECO:0000256" key="2">
    <source>
        <dbReference type="SAM" id="MobiDB-lite"/>
    </source>
</evidence>